<dbReference type="PROSITE" id="PS51219">
    <property type="entry name" value="DPCK"/>
    <property type="match status" value="1"/>
</dbReference>
<comment type="similarity">
    <text evidence="19">In the central section; belongs to the eukaryotic CoaD family.</text>
</comment>
<evidence type="ECO:0000256" key="4">
    <source>
        <dbReference type="ARBA" id="ARBA00012392"/>
    </source>
</evidence>
<dbReference type="GO" id="GO:0004140">
    <property type="term" value="F:dephospho-CoA kinase activity"/>
    <property type="evidence" value="ECO:0007669"/>
    <property type="project" value="UniProtKB-EC"/>
</dbReference>
<evidence type="ECO:0000256" key="16">
    <source>
        <dbReference type="ARBA" id="ARBA00059677"/>
    </source>
</evidence>
<evidence type="ECO:0000256" key="17">
    <source>
        <dbReference type="ARBA" id="ARBA00060565"/>
    </source>
</evidence>
<feature type="domain" description="Cytidyltransferase-like" evidence="22">
    <location>
        <begin position="170"/>
        <end position="313"/>
    </location>
</feature>
<evidence type="ECO:0000256" key="6">
    <source>
        <dbReference type="ARBA" id="ARBA00022553"/>
    </source>
</evidence>
<keyword evidence="13" id="KW-0511">Multifunctional enzyme</keyword>
<keyword evidence="6" id="KW-0597">Phosphoprotein</keyword>
<dbReference type="FunFam" id="3.40.50.620:FF:000089">
    <property type="entry name" value="Bifunctional coenzyme A synthase"/>
    <property type="match status" value="1"/>
</dbReference>
<evidence type="ECO:0000313" key="23">
    <source>
        <dbReference type="EMBL" id="KAK7863892.1"/>
    </source>
</evidence>
<dbReference type="EC" id="2.7.7.3" evidence="4"/>
<dbReference type="EMBL" id="JAZDUA010000217">
    <property type="protein sequence ID" value="KAK7863892.1"/>
    <property type="molecule type" value="Genomic_DNA"/>
</dbReference>
<dbReference type="FunFam" id="3.40.50.300:FF:000899">
    <property type="entry name" value="Bifunctional coenzyme A synthase"/>
    <property type="match status" value="1"/>
</dbReference>
<keyword evidence="12" id="KW-0496">Mitochondrion</keyword>
<dbReference type="GO" id="GO:0004595">
    <property type="term" value="F:pantetheine-phosphate adenylyltransferase activity"/>
    <property type="evidence" value="ECO:0007669"/>
    <property type="project" value="UniProtKB-EC"/>
</dbReference>
<dbReference type="Gene3D" id="3.40.50.620">
    <property type="entry name" value="HUPs"/>
    <property type="match status" value="1"/>
</dbReference>
<dbReference type="CDD" id="cd02022">
    <property type="entry name" value="DPCK"/>
    <property type="match status" value="1"/>
</dbReference>
<dbReference type="Pfam" id="PF01121">
    <property type="entry name" value="CoaE"/>
    <property type="match status" value="1"/>
</dbReference>
<comment type="subcellular location">
    <subcellularLocation>
        <location evidence="2">Cytoplasm</location>
    </subcellularLocation>
    <subcellularLocation>
        <location evidence="1">Mitochondrion matrix</location>
    </subcellularLocation>
</comment>
<evidence type="ECO:0000256" key="2">
    <source>
        <dbReference type="ARBA" id="ARBA00004496"/>
    </source>
</evidence>
<comment type="function">
    <text evidence="16">Bifunctional enzyme that catalyzes the fourth and fifth sequential steps of CoA biosynthetic pathway. The fourth reaction is catalyzed by the phosphopantetheine adenylyltransferase, coded by the coaD domain; the fifth reaction is catalyzed by the dephospho-CoA kinase, coded by the coaE domain. May act as a point of CoA biosynthesis regulation.</text>
</comment>
<evidence type="ECO:0000313" key="24">
    <source>
        <dbReference type="Proteomes" id="UP001378592"/>
    </source>
</evidence>
<dbReference type="GO" id="GO:0005524">
    <property type="term" value="F:ATP binding"/>
    <property type="evidence" value="ECO:0007669"/>
    <property type="project" value="UniProtKB-KW"/>
</dbReference>
<keyword evidence="24" id="KW-1185">Reference proteome</keyword>
<sequence>MAKTGLLILTNPSTINHVLPIAKKYVGKTLYVHLSQQRHLIPPWISKTDTSFKPPNFRKIVVGIYSQTMALCQNLDVRILLSSIKYPLQKSIETKQKIDVVIFDKKYSCDEVHNFMQSYLTNKNTPCEVVTINETSKQNHNSQNVLNENDDYLDFSQLVKDDSKIYDNVVLGGTFDRLHSGHKILLSEALLHCSKRLTVGVTDLNMLKSKKLWELIEPCEKRISDVHDFLADVDCELQYNIVPISDPFGPTKEDPNLQMIVVSSETFRGGQKVNELREQKGLSVLDILKIDMLETVPLDESVEETKVSSSNYRIRLLGQRLREPELKTHIPLKPYLIGLTGCIGSGKSSIGKRLEGLGAGVVNCDALAHILYRKGQPCYLSLIEHFGRQILDDQEEVNRRVLGSIVFNDKEQLAKLNSLLWPAILGLAKEEALKLFKKGHDVVVLDAAVLLQAGWDNDCHEVWACIIPPEEAVRRIQARNNLSKEDAESRISAQPSNLEMVSQAHVVLCTLWEPEYTQKQVQKAWDNLQNFLKVRGKL</sequence>
<keyword evidence="11" id="KW-0067">ATP-binding</keyword>
<dbReference type="SUPFAM" id="SSF52374">
    <property type="entry name" value="Nucleotidylyl transferase"/>
    <property type="match status" value="1"/>
</dbReference>
<dbReference type="Gene3D" id="3.40.50.300">
    <property type="entry name" value="P-loop containing nucleotide triphosphate hydrolases"/>
    <property type="match status" value="1"/>
</dbReference>
<comment type="catalytic activity">
    <reaction evidence="15">
        <text>3'-dephospho-CoA + ATP = ADP + CoA + H(+)</text>
        <dbReference type="Rhea" id="RHEA:18245"/>
        <dbReference type="ChEBI" id="CHEBI:15378"/>
        <dbReference type="ChEBI" id="CHEBI:30616"/>
        <dbReference type="ChEBI" id="CHEBI:57287"/>
        <dbReference type="ChEBI" id="CHEBI:57328"/>
        <dbReference type="ChEBI" id="CHEBI:456216"/>
        <dbReference type="EC" id="2.7.1.24"/>
    </reaction>
    <physiologicalReaction direction="left-to-right" evidence="15">
        <dbReference type="Rhea" id="RHEA:18246"/>
    </physiologicalReaction>
</comment>
<evidence type="ECO:0000256" key="9">
    <source>
        <dbReference type="ARBA" id="ARBA00022741"/>
    </source>
</evidence>
<evidence type="ECO:0000256" key="18">
    <source>
        <dbReference type="ARBA" id="ARBA00060696"/>
    </source>
</evidence>
<evidence type="ECO:0000256" key="19">
    <source>
        <dbReference type="ARBA" id="ARBA00061673"/>
    </source>
</evidence>
<evidence type="ECO:0000256" key="21">
    <source>
        <dbReference type="ARBA" id="ARBA00067394"/>
    </source>
</evidence>
<comment type="pathway">
    <text evidence="18">Cofactor biosynthesis; coenzyme A biosynthesis; CoA from (R)-pantothenate: step 5/5.</text>
</comment>
<evidence type="ECO:0000256" key="20">
    <source>
        <dbReference type="ARBA" id="ARBA00066359"/>
    </source>
</evidence>
<reference evidence="23 24" key="1">
    <citation type="submission" date="2024-03" db="EMBL/GenBank/DDBJ databases">
        <title>The genome assembly and annotation of the cricket Gryllus longicercus Weissman &amp; Gray.</title>
        <authorList>
            <person name="Szrajer S."/>
            <person name="Gray D."/>
            <person name="Ylla G."/>
        </authorList>
    </citation>
    <scope>NUCLEOTIDE SEQUENCE [LARGE SCALE GENOMIC DNA]</scope>
    <source>
        <strain evidence="23">DAG 2021-001</strain>
        <tissue evidence="23">Whole body minus gut</tissue>
    </source>
</reference>
<accession>A0AAN9Z5V3</accession>
<evidence type="ECO:0000256" key="12">
    <source>
        <dbReference type="ARBA" id="ARBA00023128"/>
    </source>
</evidence>
<keyword evidence="10" id="KW-0418">Kinase</keyword>
<dbReference type="SUPFAM" id="SSF52540">
    <property type="entry name" value="P-loop containing nucleoside triphosphate hydrolases"/>
    <property type="match status" value="1"/>
</dbReference>
<comment type="pathway">
    <text evidence="17">Cofactor biosynthesis; coenzyme A biosynthesis; CoA from (R)-pantothenate: step 4/5.</text>
</comment>
<comment type="catalytic activity">
    <reaction evidence="14">
        <text>(R)-4'-phosphopantetheine + ATP + H(+) = 3'-dephospho-CoA + diphosphate</text>
        <dbReference type="Rhea" id="RHEA:19801"/>
        <dbReference type="ChEBI" id="CHEBI:15378"/>
        <dbReference type="ChEBI" id="CHEBI:30616"/>
        <dbReference type="ChEBI" id="CHEBI:33019"/>
        <dbReference type="ChEBI" id="CHEBI:57328"/>
        <dbReference type="ChEBI" id="CHEBI:61723"/>
        <dbReference type="EC" id="2.7.7.3"/>
    </reaction>
    <physiologicalReaction direction="left-to-right" evidence="14">
        <dbReference type="Rhea" id="RHEA:19802"/>
    </physiologicalReaction>
</comment>
<gene>
    <name evidence="23" type="ORF">R5R35_007225</name>
</gene>
<dbReference type="NCBIfam" id="TIGR00125">
    <property type="entry name" value="cyt_tran_rel"/>
    <property type="match status" value="1"/>
</dbReference>
<evidence type="ECO:0000256" key="3">
    <source>
        <dbReference type="ARBA" id="ARBA00011245"/>
    </source>
</evidence>
<dbReference type="HAMAP" id="MF_00376">
    <property type="entry name" value="Dephospho_CoA_kinase"/>
    <property type="match status" value="1"/>
</dbReference>
<dbReference type="CDD" id="cd02164">
    <property type="entry name" value="PPAT_CoAS"/>
    <property type="match status" value="1"/>
</dbReference>
<keyword evidence="9" id="KW-0547">Nucleotide-binding</keyword>
<keyword evidence="8" id="KW-0548">Nucleotidyltransferase</keyword>
<name>A0AAN9Z5V3_9ORTH</name>
<comment type="subunit">
    <text evidence="3">Monomer.</text>
</comment>
<protein>
    <recommendedName>
        <fullName evidence="21">Bifunctional coenzyme A synthase</fullName>
        <ecNumber evidence="20">2.7.1.24</ecNumber>
        <ecNumber evidence="4">2.7.7.3</ecNumber>
    </recommendedName>
</protein>
<proteinExistence type="inferred from homology"/>
<dbReference type="InterPro" id="IPR004821">
    <property type="entry name" value="Cyt_trans-like"/>
</dbReference>
<evidence type="ECO:0000256" key="15">
    <source>
        <dbReference type="ARBA" id="ARBA00051912"/>
    </source>
</evidence>
<evidence type="ECO:0000256" key="7">
    <source>
        <dbReference type="ARBA" id="ARBA00022679"/>
    </source>
</evidence>
<dbReference type="NCBIfam" id="NF001985">
    <property type="entry name" value="PRK00777.1"/>
    <property type="match status" value="1"/>
</dbReference>
<comment type="caution">
    <text evidence="23">The sequence shown here is derived from an EMBL/GenBank/DDBJ whole genome shotgun (WGS) entry which is preliminary data.</text>
</comment>
<dbReference type="GO" id="GO:0015937">
    <property type="term" value="P:coenzyme A biosynthetic process"/>
    <property type="evidence" value="ECO:0007669"/>
    <property type="project" value="InterPro"/>
</dbReference>
<dbReference type="AlphaFoldDB" id="A0AAN9Z5V3"/>
<organism evidence="23 24">
    <name type="scientific">Gryllus longicercus</name>
    <dbReference type="NCBI Taxonomy" id="2509291"/>
    <lineage>
        <taxon>Eukaryota</taxon>
        <taxon>Metazoa</taxon>
        <taxon>Ecdysozoa</taxon>
        <taxon>Arthropoda</taxon>
        <taxon>Hexapoda</taxon>
        <taxon>Insecta</taxon>
        <taxon>Pterygota</taxon>
        <taxon>Neoptera</taxon>
        <taxon>Polyneoptera</taxon>
        <taxon>Orthoptera</taxon>
        <taxon>Ensifera</taxon>
        <taxon>Gryllidea</taxon>
        <taxon>Grylloidea</taxon>
        <taxon>Gryllidae</taxon>
        <taxon>Gryllinae</taxon>
        <taxon>Gryllus</taxon>
    </lineage>
</organism>
<dbReference type="Pfam" id="PF01467">
    <property type="entry name" value="CTP_transf_like"/>
    <property type="match status" value="1"/>
</dbReference>
<dbReference type="Proteomes" id="UP001378592">
    <property type="component" value="Unassembled WGS sequence"/>
</dbReference>
<evidence type="ECO:0000259" key="22">
    <source>
        <dbReference type="Pfam" id="PF01467"/>
    </source>
</evidence>
<dbReference type="GO" id="GO:0005759">
    <property type="term" value="C:mitochondrial matrix"/>
    <property type="evidence" value="ECO:0007669"/>
    <property type="project" value="UniProtKB-SubCell"/>
</dbReference>
<evidence type="ECO:0000256" key="1">
    <source>
        <dbReference type="ARBA" id="ARBA00004305"/>
    </source>
</evidence>
<evidence type="ECO:0000256" key="10">
    <source>
        <dbReference type="ARBA" id="ARBA00022777"/>
    </source>
</evidence>
<evidence type="ECO:0000256" key="13">
    <source>
        <dbReference type="ARBA" id="ARBA00023268"/>
    </source>
</evidence>
<dbReference type="InterPro" id="IPR001977">
    <property type="entry name" value="Depp_CoAkinase"/>
</dbReference>
<dbReference type="EC" id="2.7.1.24" evidence="20"/>
<keyword evidence="7" id="KW-0808">Transferase</keyword>
<dbReference type="PANTHER" id="PTHR10695:SF46">
    <property type="entry name" value="BIFUNCTIONAL COENZYME A SYNTHASE-RELATED"/>
    <property type="match status" value="1"/>
</dbReference>
<dbReference type="InterPro" id="IPR014729">
    <property type="entry name" value="Rossmann-like_a/b/a_fold"/>
</dbReference>
<evidence type="ECO:0000256" key="11">
    <source>
        <dbReference type="ARBA" id="ARBA00022840"/>
    </source>
</evidence>
<evidence type="ECO:0000256" key="8">
    <source>
        <dbReference type="ARBA" id="ARBA00022695"/>
    </source>
</evidence>
<keyword evidence="5" id="KW-0963">Cytoplasm</keyword>
<evidence type="ECO:0000256" key="14">
    <source>
        <dbReference type="ARBA" id="ARBA00051310"/>
    </source>
</evidence>
<dbReference type="PANTHER" id="PTHR10695">
    <property type="entry name" value="DEPHOSPHO-COA KINASE-RELATED"/>
    <property type="match status" value="1"/>
</dbReference>
<dbReference type="InterPro" id="IPR027417">
    <property type="entry name" value="P-loop_NTPase"/>
</dbReference>
<evidence type="ECO:0000256" key="5">
    <source>
        <dbReference type="ARBA" id="ARBA00022490"/>
    </source>
</evidence>
<dbReference type="NCBIfam" id="TIGR00152">
    <property type="entry name" value="dephospho-CoA kinase"/>
    <property type="match status" value="1"/>
</dbReference>